<gene>
    <name evidence="1" type="ORF">HTZ77_16790</name>
</gene>
<proteinExistence type="predicted"/>
<reference evidence="1 2" key="1">
    <citation type="submission" date="2020-06" db="EMBL/GenBank/DDBJ databases">
        <title>Nonomuraea sp. SMC257, a novel actinomycete isolated from soil.</title>
        <authorList>
            <person name="Chanama M."/>
        </authorList>
    </citation>
    <scope>NUCLEOTIDE SEQUENCE [LARGE SCALE GENOMIC DNA]</scope>
    <source>
        <strain evidence="1 2">SMC257</strain>
    </source>
</reference>
<name>A0A7Y6M3C5_9ACTN</name>
<dbReference type="Proteomes" id="UP000586042">
    <property type="component" value="Unassembled WGS sequence"/>
</dbReference>
<protein>
    <submittedName>
        <fullName evidence="1">Uncharacterized protein</fullName>
    </submittedName>
</protein>
<keyword evidence="2" id="KW-1185">Reference proteome</keyword>
<organism evidence="1 2">
    <name type="scientific">Nonomuraea montanisoli</name>
    <dbReference type="NCBI Taxonomy" id="2741721"/>
    <lineage>
        <taxon>Bacteria</taxon>
        <taxon>Bacillati</taxon>
        <taxon>Actinomycetota</taxon>
        <taxon>Actinomycetes</taxon>
        <taxon>Streptosporangiales</taxon>
        <taxon>Streptosporangiaceae</taxon>
        <taxon>Nonomuraea</taxon>
    </lineage>
</organism>
<dbReference type="RefSeq" id="WP_175590528.1">
    <property type="nucleotide sequence ID" value="NZ_JABWGN010000006.1"/>
</dbReference>
<sequence>MAGKRAGRAAQSIDASRLPQDVVALIDALEPGQELVITRGGASIAAISSTLRVLHGAVVDPGTPAGTGAPEGAGEQPPIDYSGVTVVATAMKLSASARMSLSTQLGSDYVVLDMHAAPTTADVLLTPPVSPQLIAGLRSMFPKARVIVTEIEDEELGVSYYGPVRRLLDAGAEAYLPPATIPRLATQLDRTLVQLRQITGDATTPLEIEPVTRSSGDDGDAA</sequence>
<dbReference type="AlphaFoldDB" id="A0A7Y6M3C5"/>
<comment type="caution">
    <text evidence="1">The sequence shown here is derived from an EMBL/GenBank/DDBJ whole genome shotgun (WGS) entry which is preliminary data.</text>
</comment>
<evidence type="ECO:0000313" key="1">
    <source>
        <dbReference type="EMBL" id="NUW33077.1"/>
    </source>
</evidence>
<evidence type="ECO:0000313" key="2">
    <source>
        <dbReference type="Proteomes" id="UP000586042"/>
    </source>
</evidence>
<accession>A0A7Y6M3C5</accession>
<dbReference type="EMBL" id="JABWGN010000006">
    <property type="protein sequence ID" value="NUW33077.1"/>
    <property type="molecule type" value="Genomic_DNA"/>
</dbReference>